<protein>
    <submittedName>
        <fullName evidence="6">Ferredoxin, 2Fe-2S</fullName>
    </submittedName>
</protein>
<sequence>MPVTTQRLCKVADVAPGTAKRFDVGKARICLVRIGDDFYAIGDRCSHADFSLAEGEVWVDDKEIECWKHGSTFSLVTGEPQSLPATVPVPVYDVRVEGDDVLVQVTE</sequence>
<evidence type="ECO:0000256" key="2">
    <source>
        <dbReference type="ARBA" id="ARBA00022723"/>
    </source>
</evidence>
<dbReference type="CDD" id="cd03528">
    <property type="entry name" value="Rieske_RO_ferredoxin"/>
    <property type="match status" value="1"/>
</dbReference>
<evidence type="ECO:0000256" key="4">
    <source>
        <dbReference type="ARBA" id="ARBA00023014"/>
    </source>
</evidence>
<evidence type="ECO:0000256" key="1">
    <source>
        <dbReference type="ARBA" id="ARBA00022714"/>
    </source>
</evidence>
<dbReference type="Gene3D" id="2.102.10.10">
    <property type="entry name" value="Rieske [2Fe-2S] iron-sulphur domain"/>
    <property type="match status" value="1"/>
</dbReference>
<dbReference type="GO" id="GO:0004497">
    <property type="term" value="F:monooxygenase activity"/>
    <property type="evidence" value="ECO:0007669"/>
    <property type="project" value="UniProtKB-ARBA"/>
</dbReference>
<dbReference type="GO" id="GO:0016705">
    <property type="term" value="F:oxidoreductase activity, acting on paired donors, with incorporation or reduction of molecular oxygen"/>
    <property type="evidence" value="ECO:0007669"/>
    <property type="project" value="UniProtKB-ARBA"/>
</dbReference>
<evidence type="ECO:0000259" key="5">
    <source>
        <dbReference type="PROSITE" id="PS51296"/>
    </source>
</evidence>
<evidence type="ECO:0000313" key="6">
    <source>
        <dbReference type="EMBL" id="CAA9247087.1"/>
    </source>
</evidence>
<name>A0A6J4ID38_9ACTN</name>
<proteinExistence type="predicted"/>
<dbReference type="InterPro" id="IPR017941">
    <property type="entry name" value="Rieske_2Fe-2S"/>
</dbReference>
<keyword evidence="4" id="KW-0411">Iron-sulfur</keyword>
<organism evidence="6">
    <name type="scientific">uncultured Acidimicrobiales bacterium</name>
    <dbReference type="NCBI Taxonomy" id="310071"/>
    <lineage>
        <taxon>Bacteria</taxon>
        <taxon>Bacillati</taxon>
        <taxon>Actinomycetota</taxon>
        <taxon>Acidimicrobiia</taxon>
        <taxon>Acidimicrobiales</taxon>
        <taxon>environmental samples</taxon>
    </lineage>
</organism>
<dbReference type="PANTHER" id="PTHR21496:SF23">
    <property type="entry name" value="3-PHENYLPROPIONATE_CINNAMIC ACID DIOXYGENASE FERREDOXIN SUBUNIT"/>
    <property type="match status" value="1"/>
</dbReference>
<keyword evidence="3" id="KW-0408">Iron</keyword>
<evidence type="ECO:0000256" key="3">
    <source>
        <dbReference type="ARBA" id="ARBA00023004"/>
    </source>
</evidence>
<feature type="domain" description="Rieske" evidence="5">
    <location>
        <begin position="6"/>
        <end position="103"/>
    </location>
</feature>
<dbReference type="EMBL" id="CADCTB010000128">
    <property type="protein sequence ID" value="CAA9247087.1"/>
    <property type="molecule type" value="Genomic_DNA"/>
</dbReference>
<dbReference type="AlphaFoldDB" id="A0A6J4ID38"/>
<dbReference type="Pfam" id="PF00355">
    <property type="entry name" value="Rieske"/>
    <property type="match status" value="1"/>
</dbReference>
<dbReference type="SUPFAM" id="SSF50022">
    <property type="entry name" value="ISP domain"/>
    <property type="match status" value="1"/>
</dbReference>
<dbReference type="GO" id="GO:0046872">
    <property type="term" value="F:metal ion binding"/>
    <property type="evidence" value="ECO:0007669"/>
    <property type="project" value="UniProtKB-KW"/>
</dbReference>
<dbReference type="InterPro" id="IPR036922">
    <property type="entry name" value="Rieske_2Fe-2S_sf"/>
</dbReference>
<dbReference type="GO" id="GO:0051537">
    <property type="term" value="F:2 iron, 2 sulfur cluster binding"/>
    <property type="evidence" value="ECO:0007669"/>
    <property type="project" value="UniProtKB-KW"/>
</dbReference>
<dbReference type="PROSITE" id="PS51296">
    <property type="entry name" value="RIESKE"/>
    <property type="match status" value="1"/>
</dbReference>
<keyword evidence="2" id="KW-0479">Metal-binding</keyword>
<reference evidence="6" key="1">
    <citation type="submission" date="2020-02" db="EMBL/GenBank/DDBJ databases">
        <authorList>
            <person name="Meier V. D."/>
        </authorList>
    </citation>
    <scope>NUCLEOTIDE SEQUENCE</scope>
    <source>
        <strain evidence="6">AVDCRST_MAG10</strain>
    </source>
</reference>
<accession>A0A6J4ID38</accession>
<gene>
    <name evidence="6" type="ORF">AVDCRST_MAG10-2045</name>
</gene>
<dbReference type="PANTHER" id="PTHR21496">
    <property type="entry name" value="FERREDOXIN-RELATED"/>
    <property type="match status" value="1"/>
</dbReference>
<keyword evidence="1" id="KW-0001">2Fe-2S</keyword>